<evidence type="ECO:0000256" key="1">
    <source>
        <dbReference type="SAM" id="MobiDB-lite"/>
    </source>
</evidence>
<dbReference type="GO" id="GO:0003723">
    <property type="term" value="F:RNA binding"/>
    <property type="evidence" value="ECO:0007669"/>
    <property type="project" value="TreeGrafter"/>
</dbReference>
<dbReference type="GO" id="GO:0005524">
    <property type="term" value="F:ATP binding"/>
    <property type="evidence" value="ECO:0007669"/>
    <property type="project" value="InterPro"/>
</dbReference>
<evidence type="ECO:0000313" key="4">
    <source>
        <dbReference type="Proteomes" id="UP000800041"/>
    </source>
</evidence>
<dbReference type="SUPFAM" id="SSF52540">
    <property type="entry name" value="P-loop containing nucleoside triphosphate hydrolases"/>
    <property type="match status" value="1"/>
</dbReference>
<feature type="compositionally biased region" description="Polar residues" evidence="1">
    <location>
        <begin position="449"/>
        <end position="464"/>
    </location>
</feature>
<protein>
    <submittedName>
        <fullName evidence="3">P-loop containing nucleoside triphosphate hydrolase protein</fullName>
    </submittedName>
</protein>
<dbReference type="PANTHER" id="PTHR23077:SF132">
    <property type="entry name" value="ATP-DEPENDENT ZN PROTEASE"/>
    <property type="match status" value="1"/>
</dbReference>
<dbReference type="GO" id="GO:0005634">
    <property type="term" value="C:nucleus"/>
    <property type="evidence" value="ECO:0007669"/>
    <property type="project" value="TreeGrafter"/>
</dbReference>
<keyword evidence="3" id="KW-0378">Hydrolase</keyword>
<dbReference type="PANTHER" id="PTHR23077">
    <property type="entry name" value="AAA-FAMILY ATPASE"/>
    <property type="match status" value="1"/>
</dbReference>
<dbReference type="InterPro" id="IPR003959">
    <property type="entry name" value="ATPase_AAA_core"/>
</dbReference>
<keyword evidence="4" id="KW-1185">Reference proteome</keyword>
<dbReference type="Proteomes" id="UP000800041">
    <property type="component" value="Unassembled WGS sequence"/>
</dbReference>
<gene>
    <name evidence="3" type="ORF">K402DRAFT_395537</name>
</gene>
<reference evidence="3" key="1">
    <citation type="journal article" date="2020" name="Stud. Mycol.">
        <title>101 Dothideomycetes genomes: a test case for predicting lifestyles and emergence of pathogens.</title>
        <authorList>
            <person name="Haridas S."/>
            <person name="Albert R."/>
            <person name="Binder M."/>
            <person name="Bloem J."/>
            <person name="Labutti K."/>
            <person name="Salamov A."/>
            <person name="Andreopoulos B."/>
            <person name="Baker S."/>
            <person name="Barry K."/>
            <person name="Bills G."/>
            <person name="Bluhm B."/>
            <person name="Cannon C."/>
            <person name="Castanera R."/>
            <person name="Culley D."/>
            <person name="Daum C."/>
            <person name="Ezra D."/>
            <person name="Gonzalez J."/>
            <person name="Henrissat B."/>
            <person name="Kuo A."/>
            <person name="Liang C."/>
            <person name="Lipzen A."/>
            <person name="Lutzoni F."/>
            <person name="Magnuson J."/>
            <person name="Mondo S."/>
            <person name="Nolan M."/>
            <person name="Ohm R."/>
            <person name="Pangilinan J."/>
            <person name="Park H.-J."/>
            <person name="Ramirez L."/>
            <person name="Alfaro M."/>
            <person name="Sun H."/>
            <person name="Tritt A."/>
            <person name="Yoshinaga Y."/>
            <person name="Zwiers L.-H."/>
            <person name="Turgeon B."/>
            <person name="Goodwin S."/>
            <person name="Spatafora J."/>
            <person name="Crous P."/>
            <person name="Grigoriev I."/>
        </authorList>
    </citation>
    <scope>NUCLEOTIDE SEQUENCE</scope>
    <source>
        <strain evidence="3">CBS 113979</strain>
    </source>
</reference>
<organism evidence="3 4">
    <name type="scientific">Aulographum hederae CBS 113979</name>
    <dbReference type="NCBI Taxonomy" id="1176131"/>
    <lineage>
        <taxon>Eukaryota</taxon>
        <taxon>Fungi</taxon>
        <taxon>Dikarya</taxon>
        <taxon>Ascomycota</taxon>
        <taxon>Pezizomycotina</taxon>
        <taxon>Dothideomycetes</taxon>
        <taxon>Pleosporomycetidae</taxon>
        <taxon>Aulographales</taxon>
        <taxon>Aulographaceae</taxon>
    </lineage>
</organism>
<name>A0A6G1GUT5_9PEZI</name>
<dbReference type="GO" id="GO:0042254">
    <property type="term" value="P:ribosome biogenesis"/>
    <property type="evidence" value="ECO:0007669"/>
    <property type="project" value="TreeGrafter"/>
</dbReference>
<dbReference type="GO" id="GO:0016887">
    <property type="term" value="F:ATP hydrolysis activity"/>
    <property type="evidence" value="ECO:0007669"/>
    <property type="project" value="InterPro"/>
</dbReference>
<dbReference type="AlphaFoldDB" id="A0A6G1GUT5"/>
<dbReference type="PROSITE" id="PS00018">
    <property type="entry name" value="EF_HAND_1"/>
    <property type="match status" value="1"/>
</dbReference>
<feature type="region of interest" description="Disordered" evidence="1">
    <location>
        <begin position="444"/>
        <end position="469"/>
    </location>
</feature>
<dbReference type="EMBL" id="ML977167">
    <property type="protein sequence ID" value="KAF1984519.1"/>
    <property type="molecule type" value="Genomic_DNA"/>
</dbReference>
<sequence>MPDSEPFTVVMGSHPSEPQLFDDYHEMTSAKAADLDVQLVAALRDAHPDLIVTTIPSNNVNLLQFAAAGYATADLDTSSDSILRWRGYVPNTKRGVPGALAEARQFAKYHYQWKNEHFIMYTVTIGYATMQYVLKEPRGDETTLSNSAIVGQLIKVIGDWLTEDDKLILVFDGYWAYSKALWEQVNKASWDDVILDPKMKKALTEVANKFFDSEDSYKEFGVPWKRGLIFYGPPGNGKTISIKALMHTLYKRTPQIPSLYVKQAPNNYYIRQVFLKARQMAPCLLIFEDIETIVTSQTRSYFFNEVDGLENNDGILMVASTNFMDRLDPGLSKRPSRFDRKYLFPLPSMDERTLYCEFWRNKLRNKPSISFPKKLCPAMAAITDEFSFAYIQEAFVATLLVLARNRTHRESDAGSSSDDGDGDDELEKFELYRVMKKQVKILRDDMDSSKNAGNQNTEEQTHATSFPMLGPSAGLLSMEAEQASKGDLTIFQDGKKALGLEGEELTMRPSQISQAMAQRAMTKGRMASSYEWAPM</sequence>
<evidence type="ECO:0000259" key="2">
    <source>
        <dbReference type="Pfam" id="PF00004"/>
    </source>
</evidence>
<dbReference type="InterPro" id="IPR050168">
    <property type="entry name" value="AAA_ATPase_domain"/>
</dbReference>
<feature type="domain" description="ATPase AAA-type core" evidence="2">
    <location>
        <begin position="228"/>
        <end position="346"/>
    </location>
</feature>
<dbReference type="CDD" id="cd19481">
    <property type="entry name" value="RecA-like_protease"/>
    <property type="match status" value="1"/>
</dbReference>
<dbReference type="InterPro" id="IPR018247">
    <property type="entry name" value="EF_Hand_1_Ca_BS"/>
</dbReference>
<evidence type="ECO:0000313" key="3">
    <source>
        <dbReference type="EMBL" id="KAF1984519.1"/>
    </source>
</evidence>
<dbReference type="Gene3D" id="3.40.50.300">
    <property type="entry name" value="P-loop containing nucleotide triphosphate hydrolases"/>
    <property type="match status" value="1"/>
</dbReference>
<dbReference type="OrthoDB" id="2115716at2759"/>
<dbReference type="GO" id="GO:1990275">
    <property type="term" value="F:preribosome binding"/>
    <property type="evidence" value="ECO:0007669"/>
    <property type="project" value="TreeGrafter"/>
</dbReference>
<proteinExistence type="predicted"/>
<dbReference type="Pfam" id="PF00004">
    <property type="entry name" value="AAA"/>
    <property type="match status" value="1"/>
</dbReference>
<dbReference type="InterPro" id="IPR027417">
    <property type="entry name" value="P-loop_NTPase"/>
</dbReference>
<accession>A0A6G1GUT5</accession>